<reference evidence="9 10" key="1">
    <citation type="submission" date="2018-04" db="EMBL/GenBank/DDBJ databases">
        <title>Pedobacter chongqingensis sp. nov., isolated from a rottenly hemp rope.</title>
        <authorList>
            <person name="Cai Y."/>
        </authorList>
    </citation>
    <scope>NUCLEOTIDE SEQUENCE [LARGE SCALE GENOMIC DNA]</scope>
    <source>
        <strain evidence="9 10">FJ4-8</strain>
    </source>
</reference>
<keyword evidence="5" id="KW-0680">Restriction system</keyword>
<evidence type="ECO:0000256" key="3">
    <source>
        <dbReference type="ARBA" id="ARBA00022679"/>
    </source>
</evidence>
<dbReference type="InterPro" id="IPR050390">
    <property type="entry name" value="C5-Methyltransferase"/>
</dbReference>
<sequence length="356" mass="40236">MVFNSIKSKIGVDIFCGAGGLSLGAENAGIKISLAVEKNQSAAKTFARNHPEVKTLCQDIREIDPLQFLKKKPFIVFGGPPCQGFSYSNTKTRNTDNSNNTLFEEFLRFVEVLEPDWFLFENVEGITTFNGGETVKSIKTYFSDLGYQTVERVLYASDYGVPQHRNRFIMVGNNLGKIFEFPQATKAIVTVWNAIADLPDLENGSNLETLPYKLSGPGLCSYAKRMRNGSTVARQNLVSRNKDYVIDRYRHVKQGENWRAIPRELMSNYTNLDNCHSGIYKRLNADMPSIVISNYRKNMLIHPFQDRGLSVREAARLQSFPDNFVFEGTLMDIQQQIGNAVPPLLAEAVFRKILTY</sequence>
<dbReference type="GO" id="GO:0032259">
    <property type="term" value="P:methylation"/>
    <property type="evidence" value="ECO:0007669"/>
    <property type="project" value="UniProtKB-KW"/>
</dbReference>
<accession>A0A2U2PDG0</accession>
<dbReference type="Gene3D" id="3.40.50.150">
    <property type="entry name" value="Vaccinia Virus protein VP39"/>
    <property type="match status" value="1"/>
</dbReference>
<evidence type="ECO:0000256" key="2">
    <source>
        <dbReference type="ARBA" id="ARBA00022603"/>
    </source>
</evidence>
<dbReference type="PANTHER" id="PTHR10629:SF52">
    <property type="entry name" value="DNA (CYTOSINE-5)-METHYLTRANSFERASE 1"/>
    <property type="match status" value="1"/>
</dbReference>
<dbReference type="PROSITE" id="PS00095">
    <property type="entry name" value="C5_MTASE_2"/>
    <property type="match status" value="1"/>
</dbReference>
<dbReference type="OrthoDB" id="32195at2"/>
<dbReference type="PROSITE" id="PS51679">
    <property type="entry name" value="SAM_MT_C5"/>
    <property type="match status" value="1"/>
</dbReference>
<dbReference type="Gene3D" id="3.90.120.10">
    <property type="entry name" value="DNA Methylase, subunit A, domain 2"/>
    <property type="match status" value="1"/>
</dbReference>
<evidence type="ECO:0000256" key="6">
    <source>
        <dbReference type="ARBA" id="ARBA00047422"/>
    </source>
</evidence>
<keyword evidence="4 7" id="KW-0949">S-adenosyl-L-methionine</keyword>
<dbReference type="EC" id="2.1.1.37" evidence="1"/>
<dbReference type="GO" id="GO:0009307">
    <property type="term" value="P:DNA restriction-modification system"/>
    <property type="evidence" value="ECO:0007669"/>
    <property type="project" value="UniProtKB-KW"/>
</dbReference>
<evidence type="ECO:0000256" key="8">
    <source>
        <dbReference type="RuleBase" id="RU000416"/>
    </source>
</evidence>
<evidence type="ECO:0000256" key="5">
    <source>
        <dbReference type="ARBA" id="ARBA00022747"/>
    </source>
</evidence>
<comment type="catalytic activity">
    <reaction evidence="6">
        <text>a 2'-deoxycytidine in DNA + S-adenosyl-L-methionine = a 5-methyl-2'-deoxycytidine in DNA + S-adenosyl-L-homocysteine + H(+)</text>
        <dbReference type="Rhea" id="RHEA:13681"/>
        <dbReference type="Rhea" id="RHEA-COMP:11369"/>
        <dbReference type="Rhea" id="RHEA-COMP:11370"/>
        <dbReference type="ChEBI" id="CHEBI:15378"/>
        <dbReference type="ChEBI" id="CHEBI:57856"/>
        <dbReference type="ChEBI" id="CHEBI:59789"/>
        <dbReference type="ChEBI" id="CHEBI:85452"/>
        <dbReference type="ChEBI" id="CHEBI:85454"/>
        <dbReference type="EC" id="2.1.1.37"/>
    </reaction>
</comment>
<dbReference type="GO" id="GO:0003677">
    <property type="term" value="F:DNA binding"/>
    <property type="evidence" value="ECO:0007669"/>
    <property type="project" value="TreeGrafter"/>
</dbReference>
<dbReference type="Proteomes" id="UP000245647">
    <property type="component" value="Unassembled WGS sequence"/>
</dbReference>
<dbReference type="GO" id="GO:0003886">
    <property type="term" value="F:DNA (cytosine-5-)-methyltransferase activity"/>
    <property type="evidence" value="ECO:0007669"/>
    <property type="project" value="UniProtKB-EC"/>
</dbReference>
<dbReference type="InterPro" id="IPR029063">
    <property type="entry name" value="SAM-dependent_MTases_sf"/>
</dbReference>
<evidence type="ECO:0000256" key="1">
    <source>
        <dbReference type="ARBA" id="ARBA00011975"/>
    </source>
</evidence>
<organism evidence="9 10">
    <name type="scientific">Pararcticibacter amylolyticus</name>
    <dbReference type="NCBI Taxonomy" id="2173175"/>
    <lineage>
        <taxon>Bacteria</taxon>
        <taxon>Pseudomonadati</taxon>
        <taxon>Bacteroidota</taxon>
        <taxon>Sphingobacteriia</taxon>
        <taxon>Sphingobacteriales</taxon>
        <taxon>Sphingobacteriaceae</taxon>
        <taxon>Pararcticibacter</taxon>
    </lineage>
</organism>
<comment type="similarity">
    <text evidence="7 8">Belongs to the class I-like SAM-binding methyltransferase superfamily. C5-methyltransferase family.</text>
</comment>
<keyword evidence="2 7" id="KW-0489">Methyltransferase</keyword>
<dbReference type="Pfam" id="PF00145">
    <property type="entry name" value="DNA_methylase"/>
    <property type="match status" value="1"/>
</dbReference>
<name>A0A2U2PDG0_9SPHI</name>
<dbReference type="NCBIfam" id="TIGR00675">
    <property type="entry name" value="dcm"/>
    <property type="match status" value="1"/>
</dbReference>
<evidence type="ECO:0000256" key="4">
    <source>
        <dbReference type="ARBA" id="ARBA00022691"/>
    </source>
</evidence>
<gene>
    <name evidence="9" type="ORF">DDR33_17345</name>
</gene>
<keyword evidence="10" id="KW-1185">Reference proteome</keyword>
<dbReference type="GO" id="GO:0044027">
    <property type="term" value="P:negative regulation of gene expression via chromosomal CpG island methylation"/>
    <property type="evidence" value="ECO:0007669"/>
    <property type="project" value="TreeGrafter"/>
</dbReference>
<dbReference type="AlphaFoldDB" id="A0A2U2PDG0"/>
<dbReference type="PANTHER" id="PTHR10629">
    <property type="entry name" value="CYTOSINE-SPECIFIC METHYLTRANSFERASE"/>
    <property type="match status" value="1"/>
</dbReference>
<dbReference type="EMBL" id="QEAS01000015">
    <property type="protein sequence ID" value="PWG79390.1"/>
    <property type="molecule type" value="Genomic_DNA"/>
</dbReference>
<keyword evidence="3 7" id="KW-0808">Transferase</keyword>
<comment type="caution">
    <text evidence="9">The sequence shown here is derived from an EMBL/GenBank/DDBJ whole genome shotgun (WGS) entry which is preliminary data.</text>
</comment>
<dbReference type="SUPFAM" id="SSF53335">
    <property type="entry name" value="S-adenosyl-L-methionine-dependent methyltransferases"/>
    <property type="match status" value="1"/>
</dbReference>
<feature type="active site" evidence="7">
    <location>
        <position position="82"/>
    </location>
</feature>
<dbReference type="InterPro" id="IPR001525">
    <property type="entry name" value="C5_MeTfrase"/>
</dbReference>
<dbReference type="InterPro" id="IPR031303">
    <property type="entry name" value="C5_meth_CS"/>
</dbReference>
<evidence type="ECO:0000256" key="7">
    <source>
        <dbReference type="PROSITE-ProRule" id="PRU01016"/>
    </source>
</evidence>
<dbReference type="PRINTS" id="PR00105">
    <property type="entry name" value="C5METTRFRASE"/>
</dbReference>
<evidence type="ECO:0000313" key="9">
    <source>
        <dbReference type="EMBL" id="PWG79390.1"/>
    </source>
</evidence>
<evidence type="ECO:0000313" key="10">
    <source>
        <dbReference type="Proteomes" id="UP000245647"/>
    </source>
</evidence>
<proteinExistence type="inferred from homology"/>
<protein>
    <recommendedName>
        <fullName evidence="1">DNA (cytosine-5-)-methyltransferase</fullName>
        <ecNumber evidence="1">2.1.1.37</ecNumber>
    </recommendedName>
</protein>